<dbReference type="RefSeq" id="WP_109517373.1">
    <property type="nucleotide sequence ID" value="NZ_JBHSCH010000020.1"/>
</dbReference>
<evidence type="ECO:0000256" key="9">
    <source>
        <dbReference type="RuleBase" id="RU369079"/>
    </source>
</evidence>
<dbReference type="AlphaFoldDB" id="A0A2U1V3T4"/>
<evidence type="ECO:0000256" key="1">
    <source>
        <dbReference type="ARBA" id="ARBA00004429"/>
    </source>
</evidence>
<keyword evidence="12" id="KW-1185">Reference proteome</keyword>
<evidence type="ECO:0000256" key="7">
    <source>
        <dbReference type="ARBA" id="ARBA00023136"/>
    </source>
</evidence>
<name>A0A2U1V3T4_9PROT</name>
<evidence type="ECO:0000256" key="8">
    <source>
        <dbReference type="ARBA" id="ARBA00038436"/>
    </source>
</evidence>
<dbReference type="InterPro" id="IPR055348">
    <property type="entry name" value="DctQ"/>
</dbReference>
<dbReference type="Pfam" id="PF04290">
    <property type="entry name" value="DctQ"/>
    <property type="match status" value="1"/>
</dbReference>
<comment type="function">
    <text evidence="9">Part of the tripartite ATP-independent periplasmic (TRAP) transport system.</text>
</comment>
<evidence type="ECO:0000256" key="3">
    <source>
        <dbReference type="ARBA" id="ARBA00022475"/>
    </source>
</evidence>
<keyword evidence="5 9" id="KW-0812">Transmembrane</keyword>
<evidence type="ECO:0000256" key="2">
    <source>
        <dbReference type="ARBA" id="ARBA00022448"/>
    </source>
</evidence>
<evidence type="ECO:0000259" key="10">
    <source>
        <dbReference type="Pfam" id="PF04290"/>
    </source>
</evidence>
<evidence type="ECO:0000256" key="6">
    <source>
        <dbReference type="ARBA" id="ARBA00022989"/>
    </source>
</evidence>
<dbReference type="InterPro" id="IPR007387">
    <property type="entry name" value="TRAP_DctQ"/>
</dbReference>
<protein>
    <recommendedName>
        <fullName evidence="9">TRAP transporter small permease protein</fullName>
    </recommendedName>
</protein>
<dbReference type="EMBL" id="PDOA01000007">
    <property type="protein sequence ID" value="PWC28552.1"/>
    <property type="molecule type" value="Genomic_DNA"/>
</dbReference>
<feature type="transmembrane region" description="Helical" evidence="9">
    <location>
        <begin position="131"/>
        <end position="152"/>
    </location>
</feature>
<reference evidence="12" key="1">
    <citation type="submission" date="2017-10" db="EMBL/GenBank/DDBJ databases">
        <authorList>
            <person name="Toshchakov S.V."/>
            <person name="Goeva M.A."/>
        </authorList>
    </citation>
    <scope>NUCLEOTIDE SEQUENCE [LARGE SCALE GENOMIC DNA]</scope>
    <source>
        <strain evidence="12">JR1/69-1-13</strain>
    </source>
</reference>
<keyword evidence="4 9" id="KW-0997">Cell inner membrane</keyword>
<accession>A0A2U1V3T4</accession>
<dbReference type="GO" id="GO:0015740">
    <property type="term" value="P:C4-dicarboxylate transport"/>
    <property type="evidence" value="ECO:0007669"/>
    <property type="project" value="TreeGrafter"/>
</dbReference>
<dbReference type="PANTHER" id="PTHR35011">
    <property type="entry name" value="2,3-DIKETO-L-GULONATE TRAP TRANSPORTER SMALL PERMEASE PROTEIN YIAM"/>
    <property type="match status" value="1"/>
</dbReference>
<sequence length="166" mass="17883">MRLVLAAVLAAIRSVCRAGTLLAFAVLIGVVTIQVLGRIPGFPSFSWTEEVARFALVYLVGFSCGLALLRGEMVNVDLFVAPLPAGLRRAIERLVDAIVLAFSLLIIPGAWDYVTFSMGERARSIDMPMIVIYAVMLLIPVSLALFSAFRLLGHAETPPASHGELT</sequence>
<dbReference type="PANTHER" id="PTHR35011:SF2">
    <property type="entry name" value="2,3-DIKETO-L-GULONATE TRAP TRANSPORTER SMALL PERMEASE PROTEIN YIAM"/>
    <property type="match status" value="1"/>
</dbReference>
<comment type="subcellular location">
    <subcellularLocation>
        <location evidence="1 9">Cell inner membrane</location>
        <topology evidence="1 9">Multi-pass membrane protein</topology>
    </subcellularLocation>
</comment>
<comment type="subunit">
    <text evidence="9">The complex comprises the extracytoplasmic solute receptor protein and the two transmembrane proteins.</text>
</comment>
<evidence type="ECO:0000313" key="11">
    <source>
        <dbReference type="EMBL" id="PWC28552.1"/>
    </source>
</evidence>
<keyword evidence="2 9" id="KW-0813">Transport</keyword>
<feature type="domain" description="Tripartite ATP-independent periplasmic transporters DctQ component" evidence="10">
    <location>
        <begin position="27"/>
        <end position="153"/>
    </location>
</feature>
<dbReference type="GO" id="GO:0022857">
    <property type="term" value="F:transmembrane transporter activity"/>
    <property type="evidence" value="ECO:0007669"/>
    <property type="project" value="UniProtKB-UniRule"/>
</dbReference>
<keyword evidence="7 9" id="KW-0472">Membrane</keyword>
<dbReference type="OrthoDB" id="5878939at2"/>
<evidence type="ECO:0000313" key="12">
    <source>
        <dbReference type="Proteomes" id="UP000245048"/>
    </source>
</evidence>
<comment type="similarity">
    <text evidence="8 9">Belongs to the TRAP transporter small permease family.</text>
</comment>
<comment type="caution">
    <text evidence="11">The sequence shown here is derived from an EMBL/GenBank/DDBJ whole genome shotgun (WGS) entry which is preliminary data.</text>
</comment>
<feature type="transmembrane region" description="Helical" evidence="9">
    <location>
        <begin position="51"/>
        <end position="69"/>
    </location>
</feature>
<feature type="transmembrane region" description="Helical" evidence="9">
    <location>
        <begin position="90"/>
        <end position="111"/>
    </location>
</feature>
<evidence type="ECO:0000256" key="5">
    <source>
        <dbReference type="ARBA" id="ARBA00022692"/>
    </source>
</evidence>
<proteinExistence type="inferred from homology"/>
<dbReference type="Proteomes" id="UP000245048">
    <property type="component" value="Unassembled WGS sequence"/>
</dbReference>
<keyword evidence="3" id="KW-1003">Cell membrane</keyword>
<keyword evidence="6 9" id="KW-1133">Transmembrane helix</keyword>
<organism evidence="11 12">
    <name type="scientific">Teichococcus aestuarii</name>
    <dbReference type="NCBI Taxonomy" id="568898"/>
    <lineage>
        <taxon>Bacteria</taxon>
        <taxon>Pseudomonadati</taxon>
        <taxon>Pseudomonadota</taxon>
        <taxon>Alphaproteobacteria</taxon>
        <taxon>Acetobacterales</taxon>
        <taxon>Roseomonadaceae</taxon>
        <taxon>Roseomonas</taxon>
    </lineage>
</organism>
<evidence type="ECO:0000256" key="4">
    <source>
        <dbReference type="ARBA" id="ARBA00022519"/>
    </source>
</evidence>
<comment type="caution">
    <text evidence="9">Lacks conserved residue(s) required for the propagation of feature annotation.</text>
</comment>
<dbReference type="GO" id="GO:0005886">
    <property type="term" value="C:plasma membrane"/>
    <property type="evidence" value="ECO:0007669"/>
    <property type="project" value="UniProtKB-SubCell"/>
</dbReference>
<gene>
    <name evidence="11" type="ORF">CR165_12745</name>
</gene>